<name>A0A088DHW6_TIGJA</name>
<keyword evidence="6 8" id="KW-0503">Monooxygenase</keyword>
<reference evidence="10" key="2">
    <citation type="journal article" date="2014" name="Aquat. Toxicol.">
        <title>Crude oil exposure results in oxidative stress-mediated dysfunctional development and reproduction in the copepod Tigriopus japonicus and modulates expression of cytochrome P450 (CYP) genes.</title>
        <authorList>
            <person name="Han J."/>
            <person name="Won E.J."/>
            <person name="Hwang D.S."/>
            <person name="Shin K.H."/>
            <person name="Lee Y.S."/>
            <person name="Leung K.M."/>
            <person name="Lee S.J."/>
            <person name="Lee J.S."/>
        </authorList>
    </citation>
    <scope>NUCLEOTIDE SEQUENCE</scope>
</reference>
<dbReference type="PANTHER" id="PTHR24300:SF403">
    <property type="entry name" value="CYTOCHROME P450 306A1"/>
    <property type="match status" value="1"/>
</dbReference>
<dbReference type="Gene3D" id="1.10.630.10">
    <property type="entry name" value="Cytochrome P450"/>
    <property type="match status" value="1"/>
</dbReference>
<evidence type="ECO:0000256" key="8">
    <source>
        <dbReference type="RuleBase" id="RU000461"/>
    </source>
</evidence>
<dbReference type="GO" id="GO:0020037">
    <property type="term" value="F:heme binding"/>
    <property type="evidence" value="ECO:0007669"/>
    <property type="project" value="InterPro"/>
</dbReference>
<keyword evidence="5 7" id="KW-0408">Iron</keyword>
<dbReference type="GO" id="GO:0016712">
    <property type="term" value="F:oxidoreductase activity, acting on paired donors, with incorporation or reduction of molecular oxygen, reduced flavin or flavoprotein as one donor, and incorporation of one atom of oxygen"/>
    <property type="evidence" value="ECO:0007669"/>
    <property type="project" value="TreeGrafter"/>
</dbReference>
<dbReference type="PANTHER" id="PTHR24300">
    <property type="entry name" value="CYTOCHROME P450 508A4-RELATED"/>
    <property type="match status" value="1"/>
</dbReference>
<evidence type="ECO:0000313" key="10">
    <source>
        <dbReference type="EMBL" id="AIL94139.1"/>
    </source>
</evidence>
<reference evidence="10" key="1">
    <citation type="submission" date="2013-09" db="EMBL/GenBank/DDBJ databases">
        <authorList>
            <person name="Lee J.-S."/>
        </authorList>
    </citation>
    <scope>NUCLEOTIDE SEQUENCE</scope>
</reference>
<dbReference type="SUPFAM" id="SSF48264">
    <property type="entry name" value="Cytochrome P450"/>
    <property type="match status" value="1"/>
</dbReference>
<dbReference type="GO" id="GO:0006805">
    <property type="term" value="P:xenobiotic metabolic process"/>
    <property type="evidence" value="ECO:0007669"/>
    <property type="project" value="TreeGrafter"/>
</dbReference>
<keyword evidence="9" id="KW-1133">Transmembrane helix</keyword>
<dbReference type="InterPro" id="IPR002401">
    <property type="entry name" value="Cyt_P450_E_grp-I"/>
</dbReference>
<evidence type="ECO:0000256" key="6">
    <source>
        <dbReference type="ARBA" id="ARBA00023033"/>
    </source>
</evidence>
<comment type="cofactor">
    <cofactor evidence="1 7">
        <name>heme</name>
        <dbReference type="ChEBI" id="CHEBI:30413"/>
    </cofactor>
</comment>
<dbReference type="PROSITE" id="PS00086">
    <property type="entry name" value="CYTOCHROME_P450"/>
    <property type="match status" value="1"/>
</dbReference>
<evidence type="ECO:0000256" key="7">
    <source>
        <dbReference type="PIRSR" id="PIRSR602401-1"/>
    </source>
</evidence>
<keyword evidence="4 8" id="KW-0560">Oxidoreductase</keyword>
<dbReference type="GO" id="GO:0008395">
    <property type="term" value="F:steroid hydroxylase activity"/>
    <property type="evidence" value="ECO:0007669"/>
    <property type="project" value="TreeGrafter"/>
</dbReference>
<dbReference type="GO" id="GO:0005506">
    <property type="term" value="F:iron ion binding"/>
    <property type="evidence" value="ECO:0007669"/>
    <property type="project" value="InterPro"/>
</dbReference>
<dbReference type="PRINTS" id="PR00385">
    <property type="entry name" value="P450"/>
</dbReference>
<evidence type="ECO:0000256" key="4">
    <source>
        <dbReference type="ARBA" id="ARBA00023002"/>
    </source>
</evidence>
<organism evidence="10">
    <name type="scientific">Tigriopus japonicus</name>
    <name type="common">Copepod</name>
    <dbReference type="NCBI Taxonomy" id="158387"/>
    <lineage>
        <taxon>Eukaryota</taxon>
        <taxon>Metazoa</taxon>
        <taxon>Ecdysozoa</taxon>
        <taxon>Arthropoda</taxon>
        <taxon>Crustacea</taxon>
        <taxon>Multicrustacea</taxon>
        <taxon>Hexanauplia</taxon>
        <taxon>Copepoda</taxon>
        <taxon>Harpacticoida</taxon>
        <taxon>Harpacticidae</taxon>
        <taxon>Tigriopus</taxon>
    </lineage>
</organism>
<dbReference type="FunFam" id="1.10.630.10:FF:000036">
    <property type="entry name" value="CYtochrome P450 family"/>
    <property type="match status" value="1"/>
</dbReference>
<gene>
    <name evidence="10" type="primary">CYP3029A1</name>
</gene>
<dbReference type="InterPro" id="IPR036396">
    <property type="entry name" value="Cyt_P450_sf"/>
</dbReference>
<comment type="similarity">
    <text evidence="2 8">Belongs to the cytochrome P450 family.</text>
</comment>
<feature type="binding site" description="axial binding residue" evidence="7">
    <location>
        <position position="437"/>
    </location>
    <ligand>
        <name>heme</name>
        <dbReference type="ChEBI" id="CHEBI:30413"/>
    </ligand>
    <ligandPart>
        <name>Fe</name>
        <dbReference type="ChEBI" id="CHEBI:18248"/>
    </ligandPart>
</feature>
<dbReference type="InterPro" id="IPR017972">
    <property type="entry name" value="Cyt_P450_CS"/>
</dbReference>
<dbReference type="InterPro" id="IPR001128">
    <property type="entry name" value="Cyt_P450"/>
</dbReference>
<dbReference type="PRINTS" id="PR00463">
    <property type="entry name" value="EP450I"/>
</dbReference>
<evidence type="ECO:0000256" key="1">
    <source>
        <dbReference type="ARBA" id="ARBA00001971"/>
    </source>
</evidence>
<proteinExistence type="evidence at transcript level"/>
<feature type="transmembrane region" description="Helical" evidence="9">
    <location>
        <begin position="6"/>
        <end position="23"/>
    </location>
</feature>
<dbReference type="GO" id="GO:0005737">
    <property type="term" value="C:cytoplasm"/>
    <property type="evidence" value="ECO:0007669"/>
    <property type="project" value="TreeGrafter"/>
</dbReference>
<keyword evidence="7 8" id="KW-0349">Heme</keyword>
<dbReference type="GO" id="GO:0006082">
    <property type="term" value="P:organic acid metabolic process"/>
    <property type="evidence" value="ECO:0007669"/>
    <property type="project" value="TreeGrafter"/>
</dbReference>
<protein>
    <submittedName>
        <fullName evidence="10">Cytochrome P450 CYP3029A1</fullName>
    </submittedName>
</protein>
<dbReference type="Pfam" id="PF00067">
    <property type="entry name" value="p450"/>
    <property type="match status" value="1"/>
</dbReference>
<dbReference type="AlphaFoldDB" id="A0A088DHW6"/>
<evidence type="ECO:0000256" key="5">
    <source>
        <dbReference type="ARBA" id="ARBA00023004"/>
    </source>
</evidence>
<keyword evidence="9" id="KW-0472">Membrane</keyword>
<accession>A0A088DHW6</accession>
<dbReference type="InterPro" id="IPR050182">
    <property type="entry name" value="Cytochrome_P450_fam2"/>
</dbReference>
<evidence type="ECO:0000256" key="3">
    <source>
        <dbReference type="ARBA" id="ARBA00022723"/>
    </source>
</evidence>
<dbReference type="EMBL" id="KF639985">
    <property type="protein sequence ID" value="AIL94139.1"/>
    <property type="molecule type" value="mRNA"/>
</dbReference>
<evidence type="ECO:0000256" key="9">
    <source>
        <dbReference type="SAM" id="Phobius"/>
    </source>
</evidence>
<sequence>MLSSYLILFTFALVAFNFIYKFAQKYRNLPPGPLGVPILGYLPFLDVNNLGESFKTIAKSYGDIFSIRVGTEMAVVLNSYEAIKAAFSKAELCARPNTFMFRFFSQGENGIASTSGEKWEVQRKFTHANLKALGFGQNKMETFIKDEIHDLIELLEEKSKSGQPVEIGYDINVSIVNVIWALITGERKPHHDQKLRDFLTSVNKGIELASTSGILLFMPFLIKIFPESLFGIDKMRKWMKHSYGYLQEVIDQHKDNHTDTTSNQDFIDAFLSEMKKDGAHPSFNEFQLLVLCSELFGAGGEPTSVTLKWALRFLALNPHVQAKAQAEIEQVVGHNRMVDLEDRPNLPYVQAMIHEIIRFSDIHPIGVMHSPSEDTELEGFKLPKGTFIFPNFHAVHRDPRHWEKPEELYPEHWLDANGQFVPNHEGFIAFGAGKRKCPGQDVAQMELFSFVANLIQKFNFKLPASDCGTIETSMGCVVSPKPYDLVLEARY</sequence>
<evidence type="ECO:0000256" key="2">
    <source>
        <dbReference type="ARBA" id="ARBA00010617"/>
    </source>
</evidence>
<keyword evidence="9" id="KW-0812">Transmembrane</keyword>
<keyword evidence="3 7" id="KW-0479">Metal-binding</keyword>